<name>A0A9Q1BT41_HOLLE</name>
<protein>
    <submittedName>
        <fullName evidence="1">Uncharacterized protein</fullName>
    </submittedName>
</protein>
<reference evidence="1" key="1">
    <citation type="submission" date="2021-10" db="EMBL/GenBank/DDBJ databases">
        <title>Tropical sea cucumber genome reveals ecological adaptation and Cuvierian tubules defense mechanism.</title>
        <authorList>
            <person name="Chen T."/>
        </authorList>
    </citation>
    <scope>NUCLEOTIDE SEQUENCE</scope>
    <source>
        <strain evidence="1">Nanhai2018</strain>
        <tissue evidence="1">Muscle</tissue>
    </source>
</reference>
<evidence type="ECO:0000313" key="2">
    <source>
        <dbReference type="Proteomes" id="UP001152320"/>
    </source>
</evidence>
<gene>
    <name evidence="1" type="ORF">HOLleu_25596</name>
</gene>
<dbReference type="OrthoDB" id="5957375at2759"/>
<keyword evidence="2" id="KW-1185">Reference proteome</keyword>
<dbReference type="Proteomes" id="UP001152320">
    <property type="component" value="Chromosome 12"/>
</dbReference>
<organism evidence="1 2">
    <name type="scientific">Holothuria leucospilota</name>
    <name type="common">Black long sea cucumber</name>
    <name type="synonym">Mertensiothuria leucospilota</name>
    <dbReference type="NCBI Taxonomy" id="206669"/>
    <lineage>
        <taxon>Eukaryota</taxon>
        <taxon>Metazoa</taxon>
        <taxon>Echinodermata</taxon>
        <taxon>Eleutherozoa</taxon>
        <taxon>Echinozoa</taxon>
        <taxon>Holothuroidea</taxon>
        <taxon>Aspidochirotacea</taxon>
        <taxon>Aspidochirotida</taxon>
        <taxon>Holothuriidae</taxon>
        <taxon>Holothuria</taxon>
    </lineage>
</organism>
<comment type="caution">
    <text evidence="1">The sequence shown here is derived from an EMBL/GenBank/DDBJ whole genome shotgun (WGS) entry which is preliminary data.</text>
</comment>
<dbReference type="EMBL" id="JAIZAY010000012">
    <property type="protein sequence ID" value="KAJ8032154.1"/>
    <property type="molecule type" value="Genomic_DNA"/>
</dbReference>
<dbReference type="AlphaFoldDB" id="A0A9Q1BT41"/>
<evidence type="ECO:0000313" key="1">
    <source>
        <dbReference type="EMBL" id="KAJ8032154.1"/>
    </source>
</evidence>
<dbReference type="PANTHER" id="PTHR45823">
    <property type="entry name" value="T-SNARE COILED-COIL HOMOLOGY DOMAIN-CONTAINING PROTEIN"/>
    <property type="match status" value="1"/>
</dbReference>
<proteinExistence type="predicted"/>
<accession>A0A9Q1BT41</accession>
<sequence length="255" mass="28867">MGAEYSAHGVEANQEPLRRRYQYDAGLQSKVRTPQIEPRAQGNSSYRVKAPSFDGSTPWEDYIVQFDMISELNGWDDKAKALQLAACLRGPAQAVLADLDESKRRAFRSLTEALTQRFGKANQTELYRTLLRNRSRQPGESIPELAHDIRRLLSRAYPNASIEMKKTLAKEHFIDAISNSDSRWKVYQARPKSLEEAVSIAAELEAFTLSEQKKSNQKKFGMRAVFENKEPETVGSAADGLGKSWQLLWPRGFLN</sequence>
<dbReference type="PANTHER" id="PTHR45823:SF1">
    <property type="entry name" value="T-SNARE COILED-COIL HOMOLOGY DOMAIN-CONTAINING PROTEIN"/>
    <property type="match status" value="1"/>
</dbReference>